<sequence length="102" mass="11872">MDFTEIDRGDFRNLLIEIGQSWMPFGKFGPKDYPPRGVPIMDLPPEYLSWFKERGFPKGRLGELLESVCDLKEVGMDLVFEPMRKVNGGRVSVRKYKPRTDF</sequence>
<dbReference type="RefSeq" id="WP_105044238.1">
    <property type="nucleotide sequence ID" value="NZ_MQWA01000001.1"/>
</dbReference>
<proteinExistence type="predicted"/>
<evidence type="ECO:0000313" key="2">
    <source>
        <dbReference type="Proteomes" id="UP000239907"/>
    </source>
</evidence>
<dbReference type="EMBL" id="MQWA01000001">
    <property type="protein sequence ID" value="PQJ29728.1"/>
    <property type="molecule type" value="Genomic_DNA"/>
</dbReference>
<accession>A0A2S7U3Y2</accession>
<keyword evidence="2" id="KW-1185">Reference proteome</keyword>
<dbReference type="Pfam" id="PF12843">
    <property type="entry name" value="QSregVF_b"/>
    <property type="match status" value="1"/>
</dbReference>
<evidence type="ECO:0008006" key="3">
    <source>
        <dbReference type="Google" id="ProtNLM"/>
    </source>
</evidence>
<dbReference type="Proteomes" id="UP000239907">
    <property type="component" value="Unassembled WGS sequence"/>
</dbReference>
<gene>
    <name evidence="1" type="ORF">BSZ32_15350</name>
</gene>
<dbReference type="AlphaFoldDB" id="A0A2S7U3Y2"/>
<dbReference type="OrthoDB" id="9807855at2"/>
<name>A0A2S7U3Y2_9BACT</name>
<reference evidence="1 2" key="1">
    <citation type="submission" date="2016-12" db="EMBL/GenBank/DDBJ databases">
        <title>Study of bacterial adaptation to deep sea.</title>
        <authorList>
            <person name="Song J."/>
            <person name="Yoshizawa S."/>
            <person name="Kogure K."/>
        </authorList>
    </citation>
    <scope>NUCLEOTIDE SEQUENCE [LARGE SCALE GENOMIC DNA]</scope>
    <source>
        <strain evidence="1 2">SAORIC-165</strain>
    </source>
</reference>
<comment type="caution">
    <text evidence="1">The sequence shown here is derived from an EMBL/GenBank/DDBJ whole genome shotgun (WGS) entry which is preliminary data.</text>
</comment>
<protein>
    <recommendedName>
        <fullName evidence="3">DUF3820 family protein</fullName>
    </recommendedName>
</protein>
<dbReference type="InterPro" id="IPR024530">
    <property type="entry name" value="QSregVF_b"/>
</dbReference>
<evidence type="ECO:0000313" key="1">
    <source>
        <dbReference type="EMBL" id="PQJ29728.1"/>
    </source>
</evidence>
<organism evidence="1 2">
    <name type="scientific">Rubritalea profundi</name>
    <dbReference type="NCBI Taxonomy" id="1658618"/>
    <lineage>
        <taxon>Bacteria</taxon>
        <taxon>Pseudomonadati</taxon>
        <taxon>Verrucomicrobiota</taxon>
        <taxon>Verrucomicrobiia</taxon>
        <taxon>Verrucomicrobiales</taxon>
        <taxon>Rubritaleaceae</taxon>
        <taxon>Rubritalea</taxon>
    </lineage>
</organism>